<evidence type="ECO:0000313" key="4">
    <source>
        <dbReference type="Proteomes" id="UP000199503"/>
    </source>
</evidence>
<accession>A0A1H9V620</accession>
<dbReference type="OrthoDB" id="9918083at2"/>
<evidence type="ECO:0000313" key="3">
    <source>
        <dbReference type="EMBL" id="SES17165.1"/>
    </source>
</evidence>
<dbReference type="Proteomes" id="UP000199503">
    <property type="component" value="Unassembled WGS sequence"/>
</dbReference>
<organism evidence="3 4">
    <name type="scientific">Lentzea albida</name>
    <dbReference type="NCBI Taxonomy" id="65499"/>
    <lineage>
        <taxon>Bacteria</taxon>
        <taxon>Bacillati</taxon>
        <taxon>Actinomycetota</taxon>
        <taxon>Actinomycetes</taxon>
        <taxon>Pseudonocardiales</taxon>
        <taxon>Pseudonocardiaceae</taxon>
        <taxon>Lentzea</taxon>
    </lineage>
</organism>
<name>A0A1H9V620_9PSEU</name>
<evidence type="ECO:0000256" key="2">
    <source>
        <dbReference type="SAM" id="SignalP"/>
    </source>
</evidence>
<feature type="region of interest" description="Disordered" evidence="1">
    <location>
        <begin position="48"/>
        <end position="88"/>
    </location>
</feature>
<dbReference type="EMBL" id="FOFV01000017">
    <property type="protein sequence ID" value="SES17165.1"/>
    <property type="molecule type" value="Genomic_DNA"/>
</dbReference>
<protein>
    <recommendedName>
        <fullName evidence="5">Secreted protein</fullName>
    </recommendedName>
</protein>
<feature type="chain" id="PRO_5011514615" description="Secreted protein" evidence="2">
    <location>
        <begin position="30"/>
        <end position="88"/>
    </location>
</feature>
<evidence type="ECO:0000256" key="1">
    <source>
        <dbReference type="SAM" id="MobiDB-lite"/>
    </source>
</evidence>
<dbReference type="RefSeq" id="WP_089922632.1">
    <property type="nucleotide sequence ID" value="NZ_FOFV01000017.1"/>
</dbReference>
<keyword evidence="2" id="KW-0732">Signal</keyword>
<dbReference type="AlphaFoldDB" id="A0A1H9V620"/>
<sequence>MTRKKTAALVLAAIPAVLTMTFLAGTAQADDSRWGNGHRCDTHATRIAADGDTPWGSVTSDDTPWGRKHPVPVHPIDGRTSRCDTPWG</sequence>
<reference evidence="4" key="1">
    <citation type="submission" date="2016-10" db="EMBL/GenBank/DDBJ databases">
        <authorList>
            <person name="Varghese N."/>
            <person name="Submissions S."/>
        </authorList>
    </citation>
    <scope>NUCLEOTIDE SEQUENCE [LARGE SCALE GENOMIC DNA]</scope>
    <source>
        <strain evidence="4">DSM 44437</strain>
    </source>
</reference>
<evidence type="ECO:0008006" key="5">
    <source>
        <dbReference type="Google" id="ProtNLM"/>
    </source>
</evidence>
<feature type="signal peptide" evidence="2">
    <location>
        <begin position="1"/>
        <end position="29"/>
    </location>
</feature>
<keyword evidence="4" id="KW-1185">Reference proteome</keyword>
<gene>
    <name evidence="3" type="ORF">SAMN04488000_11752</name>
</gene>
<proteinExistence type="predicted"/>